<feature type="region of interest" description="Disordered" evidence="1">
    <location>
        <begin position="113"/>
        <end position="142"/>
    </location>
</feature>
<feature type="compositionally biased region" description="Acidic residues" evidence="1">
    <location>
        <begin position="26"/>
        <end position="40"/>
    </location>
</feature>
<comment type="caution">
    <text evidence="2">The sequence shown here is derived from an EMBL/GenBank/DDBJ whole genome shotgun (WGS) entry which is preliminary data.</text>
</comment>
<evidence type="ECO:0000313" key="2">
    <source>
        <dbReference type="EMBL" id="TID17167.1"/>
    </source>
</evidence>
<dbReference type="EMBL" id="SNSC02000017">
    <property type="protein sequence ID" value="TID17167.1"/>
    <property type="molecule type" value="Genomic_DNA"/>
</dbReference>
<sequence length="142" mass="15508">MNMNTSKAKVPTAPRTSENTWRYNDSDSDSDNDNAGDEEGIFTLFAARAREFEAGDPVPRRRIRGPSAENTGNADEVPNSLMAAGSARPGTPQVGDERRLANDYMGERWVASEGVTERQQEAGSVLERPGNAYLPRETVGTF</sequence>
<gene>
    <name evidence="2" type="ORF">E6O75_ATG09933</name>
</gene>
<feature type="region of interest" description="Disordered" evidence="1">
    <location>
        <begin position="1"/>
        <end position="95"/>
    </location>
</feature>
<dbReference type="AlphaFoldDB" id="A0A4Z1P0R9"/>
<name>A0A4Z1P0R9_9PEZI</name>
<reference evidence="2 3" key="1">
    <citation type="submission" date="2019-04" db="EMBL/GenBank/DDBJ databases">
        <title>High contiguity whole genome sequence and gene annotation resource for two Venturia nashicola isolates.</title>
        <authorList>
            <person name="Prokchorchik M."/>
            <person name="Won K."/>
            <person name="Lee Y."/>
            <person name="Choi E.D."/>
            <person name="Segonzac C."/>
            <person name="Sohn K.H."/>
        </authorList>
    </citation>
    <scope>NUCLEOTIDE SEQUENCE [LARGE SCALE GENOMIC DNA]</scope>
    <source>
        <strain evidence="2 3">PRI2</strain>
    </source>
</reference>
<protein>
    <submittedName>
        <fullName evidence="2">Uncharacterized protein</fullName>
    </submittedName>
</protein>
<evidence type="ECO:0000313" key="3">
    <source>
        <dbReference type="Proteomes" id="UP000298493"/>
    </source>
</evidence>
<proteinExistence type="predicted"/>
<evidence type="ECO:0000256" key="1">
    <source>
        <dbReference type="SAM" id="MobiDB-lite"/>
    </source>
</evidence>
<dbReference type="Proteomes" id="UP000298493">
    <property type="component" value="Unassembled WGS sequence"/>
</dbReference>
<keyword evidence="3" id="KW-1185">Reference proteome</keyword>
<organism evidence="2 3">
    <name type="scientific">Venturia nashicola</name>
    <dbReference type="NCBI Taxonomy" id="86259"/>
    <lineage>
        <taxon>Eukaryota</taxon>
        <taxon>Fungi</taxon>
        <taxon>Dikarya</taxon>
        <taxon>Ascomycota</taxon>
        <taxon>Pezizomycotina</taxon>
        <taxon>Dothideomycetes</taxon>
        <taxon>Pleosporomycetidae</taxon>
        <taxon>Venturiales</taxon>
        <taxon>Venturiaceae</taxon>
        <taxon>Venturia</taxon>
    </lineage>
</organism>
<accession>A0A4Z1P0R9</accession>
<feature type="compositionally biased region" description="Polar residues" evidence="1">
    <location>
        <begin position="14"/>
        <end position="23"/>
    </location>
</feature>